<gene>
    <name evidence="1" type="ORF">CCAX7_47340</name>
</gene>
<dbReference type="InterPro" id="IPR011050">
    <property type="entry name" value="Pectin_lyase_fold/virulence"/>
</dbReference>
<dbReference type="InterPro" id="IPR006626">
    <property type="entry name" value="PbH1"/>
</dbReference>
<evidence type="ECO:0000313" key="1">
    <source>
        <dbReference type="EMBL" id="BDI32683.1"/>
    </source>
</evidence>
<evidence type="ECO:0000313" key="2">
    <source>
        <dbReference type="Proteomes" id="UP000287394"/>
    </source>
</evidence>
<accession>A0A402CQ99</accession>
<proteinExistence type="predicted"/>
<dbReference type="Gene3D" id="2.80.10.50">
    <property type="match status" value="3"/>
</dbReference>
<reference evidence="1 2" key="1">
    <citation type="journal article" date="2019" name="Int. J. Syst. Evol. Microbiol.">
        <title>Capsulimonas corticalis gen. nov., sp. nov., an aerobic capsulated bacterium, of a novel bacterial order, Capsulimonadales ord. nov., of the class Armatimonadia of the phylum Armatimonadetes.</title>
        <authorList>
            <person name="Li J."/>
            <person name="Kudo C."/>
            <person name="Tonouchi A."/>
        </authorList>
    </citation>
    <scope>NUCLEOTIDE SEQUENCE [LARGE SCALE GENOMIC DNA]</scope>
    <source>
        <strain evidence="1 2">AX-7</strain>
    </source>
</reference>
<organism evidence="1 2">
    <name type="scientific">Capsulimonas corticalis</name>
    <dbReference type="NCBI Taxonomy" id="2219043"/>
    <lineage>
        <taxon>Bacteria</taxon>
        <taxon>Bacillati</taxon>
        <taxon>Armatimonadota</taxon>
        <taxon>Armatimonadia</taxon>
        <taxon>Capsulimonadales</taxon>
        <taxon>Capsulimonadaceae</taxon>
        <taxon>Capsulimonas</taxon>
    </lineage>
</organism>
<dbReference type="SUPFAM" id="SSF50370">
    <property type="entry name" value="Ricin B-like lectins"/>
    <property type="match status" value="2"/>
</dbReference>
<dbReference type="KEGG" id="ccot:CCAX7_47340"/>
<dbReference type="InterPro" id="IPR035992">
    <property type="entry name" value="Ricin_B-like_lectins"/>
</dbReference>
<dbReference type="Proteomes" id="UP000287394">
    <property type="component" value="Chromosome"/>
</dbReference>
<dbReference type="InterPro" id="IPR005084">
    <property type="entry name" value="CBM6"/>
</dbReference>
<dbReference type="GO" id="GO:0030246">
    <property type="term" value="F:carbohydrate binding"/>
    <property type="evidence" value="ECO:0007669"/>
    <property type="project" value="InterPro"/>
</dbReference>
<sequence>MTRIQKWERCVPLLLGIAAMTAAATPAGAYTLVGDTANPAQLLTAIRNAYNAGSNGVTIRPGKYAIPINPSGTAWDLSGMSNFTIDAPGVTLFFADSAYNLVWLSNNNNFTILGATFSSPPNFTQGRVYNAGSDAGGNYMDVQLDAGYPTDFTNTAHWTANEPFNVFDKTTRRWKTATADYGTTSLPITLDAANRKYRWHINTGDFLPFNTTIVNGDYIGIHGQSQQFMGIGTCSNVTFRNMTVNIGGENTWNASACGLITFDHCSYVYQPAPPGASAIGLYGPNGIQAGWNRQGLVMTNCLWQGSPDDVVNADAFTAPVGQASGSTLTYTGGGYVNNGDRLYFYDANGNVVGQRTVTSAPIHANFTPPDNTYGSVEWLNVTLDQPITLPYKYQMADINHADIGLTMKNCVIQNCRDVSLVISGVNADIENCLFETGTVSAISCENFSDNLTIKNNVFTYNGFTAANIWNRRNSAAIQIDRYGLSGRPNTNTTIQNNTFYNNYGVNISLMNSDGAWVTGNSFLNTHQDAPGVSIYTAGAGGYGQDAHSVIWLGHDNNTTLSGNTVAGQGANGSALIETDGACTNTKGLTSGVSYADTAVFEAENGVITNSVVSSNSAASNGQYVGGMVNANSSVKFTVNVPVAGYYPIFASYANASVDGAGNPQGATHNVVVNGGAAVPISYAYTGLWGVNAAAFTQDYVSGVVVRLNAGVNTIQFNLGNMFAELDKITILTPQQTDASSFFQLFNQNSGKVLAVQGASTSGGTPLQQYSDNGALDHHWKFQYVGNGYYKILNQNSGLELAANGAALVAPNGAQLIQNVSNGADDHLWKLVATGGGYFKIVNHRTGYVIEVTGGGTGDGALIYQNADSGGANQHWKLLDSRSGSNYRIGNSFTGKVLTPSGGQTADGTLLTQWDDNGAADHVWKLLDQGYGLYKFLNTNSGREMTIAGGSLNIADACISTVGNGADHFWRLLDSSGSFTLLNLNSGLVMGVNGMSAANGAEIFQTPENFSADHLWQLH</sequence>
<dbReference type="InterPro" id="IPR000772">
    <property type="entry name" value="Ricin_B_lectin"/>
</dbReference>
<dbReference type="SUPFAM" id="SSF51126">
    <property type="entry name" value="Pectin lyase-like"/>
    <property type="match status" value="1"/>
</dbReference>
<dbReference type="Gene3D" id="2.60.120.260">
    <property type="entry name" value="Galactose-binding domain-like"/>
    <property type="match status" value="1"/>
</dbReference>
<name>A0A402CQ99_9BACT</name>
<dbReference type="PROSITE" id="PS50231">
    <property type="entry name" value="RICIN_B_LECTIN"/>
    <property type="match status" value="2"/>
</dbReference>
<dbReference type="RefSeq" id="WP_119319612.1">
    <property type="nucleotide sequence ID" value="NZ_AP025739.1"/>
</dbReference>
<dbReference type="SMART" id="SM00458">
    <property type="entry name" value="RICIN"/>
    <property type="match status" value="2"/>
</dbReference>
<keyword evidence="2" id="KW-1185">Reference proteome</keyword>
<dbReference type="OrthoDB" id="9806701at2"/>
<dbReference type="SMART" id="SM00710">
    <property type="entry name" value="PbH1"/>
    <property type="match status" value="7"/>
</dbReference>
<protein>
    <submittedName>
        <fullName evidence="1">Uncharacterized protein</fullName>
    </submittedName>
</protein>
<dbReference type="PROSITE" id="PS51175">
    <property type="entry name" value="CBM6"/>
    <property type="match status" value="1"/>
</dbReference>
<dbReference type="AlphaFoldDB" id="A0A402CQ99"/>
<dbReference type="Pfam" id="PF14200">
    <property type="entry name" value="RicinB_lectin_2"/>
    <property type="match status" value="2"/>
</dbReference>
<dbReference type="EMBL" id="AP025739">
    <property type="protein sequence ID" value="BDI32683.1"/>
    <property type="molecule type" value="Genomic_DNA"/>
</dbReference>